<dbReference type="EMBL" id="CP053587">
    <property type="protein sequence ID" value="WNZ27512.1"/>
    <property type="molecule type" value="Genomic_DNA"/>
</dbReference>
<proteinExistence type="predicted"/>
<name>A0AA97AP50_9CYAN</name>
<dbReference type="AlphaFoldDB" id="A0AA97AP50"/>
<reference evidence="1" key="1">
    <citation type="submission" date="2020-05" db="EMBL/GenBank/DDBJ databases">
        <authorList>
            <person name="Zhu T."/>
            <person name="Keshari N."/>
            <person name="Lu X."/>
        </authorList>
    </citation>
    <scope>NUCLEOTIDE SEQUENCE</scope>
    <source>
        <strain evidence="1">NK1-12</strain>
    </source>
</reference>
<dbReference type="RefSeq" id="WP_316435843.1">
    <property type="nucleotide sequence ID" value="NZ_CP053587.1"/>
</dbReference>
<accession>A0AA97AP50</accession>
<evidence type="ECO:0000313" key="1">
    <source>
        <dbReference type="EMBL" id="WNZ27512.1"/>
    </source>
</evidence>
<sequence length="220" mass="24453">MLIQTVYINSLQNLEQEETMKLLKHIETNDIQKPPSINLLKAGLQSLTRSLLSLSLIAGVSLSAVELLADTKPAVALPARRTAIQWIDYFNNFYGYEAVSVLRNDPYIVARNSETLGGFIFVDENGETIRYPGQTVYRIIFAALILDFSKHGKVAQDILGESGTSDTYNESLIPTWSDFIDYVNTDWRGEATCSATVQLNQSLGASLCINSEGSYYATFF</sequence>
<protein>
    <submittedName>
        <fullName evidence="1">Uncharacterized protein</fullName>
    </submittedName>
</protein>
<gene>
    <name evidence="1" type="ORF">HJG54_32060</name>
</gene>
<organism evidence="1">
    <name type="scientific">Leptolyngbya sp. NK1-12</name>
    <dbReference type="NCBI Taxonomy" id="2547451"/>
    <lineage>
        <taxon>Bacteria</taxon>
        <taxon>Bacillati</taxon>
        <taxon>Cyanobacteriota</taxon>
        <taxon>Cyanophyceae</taxon>
        <taxon>Leptolyngbyales</taxon>
        <taxon>Leptolyngbyaceae</taxon>
        <taxon>Leptolyngbya group</taxon>
        <taxon>Leptolyngbya</taxon>
    </lineage>
</organism>